<dbReference type="Proteomes" id="UP001732700">
    <property type="component" value="Unassembled WGS sequence"/>
</dbReference>
<sequence>MDSITEFLGRGVTCQLISSTVPDPNNGNRGKVGTEASLEQWITSLPLITVGESKFNVKFDWEVEKLGVPGAIIVKNNHASEFFLKTITLDDVPGRGTVVFVANSWVYPQRNYRYNRVIERCRGERELQES</sequence>
<reference evidence="1" key="1">
    <citation type="submission" date="2025-09" db="UniProtKB">
        <authorList>
            <consortium name="EnsemblPlants"/>
        </authorList>
    </citation>
    <scope>IDENTIFICATION</scope>
</reference>
<protein>
    <submittedName>
        <fullName evidence="1">Uncharacterized protein</fullName>
    </submittedName>
</protein>
<evidence type="ECO:0000313" key="2">
    <source>
        <dbReference type="Proteomes" id="UP001732700"/>
    </source>
</evidence>
<accession>A0ACD6AM87</accession>
<evidence type="ECO:0000313" key="1">
    <source>
        <dbReference type="EnsemblPlants" id="AVESA.00010b.r2.UnG1479430.1.CDS"/>
    </source>
</evidence>
<proteinExistence type="predicted"/>
<dbReference type="EnsemblPlants" id="AVESA.00010b.r2.UnG1479430.1">
    <property type="protein sequence ID" value="AVESA.00010b.r2.UnG1479430.1.CDS"/>
    <property type="gene ID" value="AVESA.00010b.r2.UnG1479430"/>
</dbReference>
<organism evidence="1 2">
    <name type="scientific">Avena sativa</name>
    <name type="common">Oat</name>
    <dbReference type="NCBI Taxonomy" id="4498"/>
    <lineage>
        <taxon>Eukaryota</taxon>
        <taxon>Viridiplantae</taxon>
        <taxon>Streptophyta</taxon>
        <taxon>Embryophyta</taxon>
        <taxon>Tracheophyta</taxon>
        <taxon>Spermatophyta</taxon>
        <taxon>Magnoliopsida</taxon>
        <taxon>Liliopsida</taxon>
        <taxon>Poales</taxon>
        <taxon>Poaceae</taxon>
        <taxon>BOP clade</taxon>
        <taxon>Pooideae</taxon>
        <taxon>Poodae</taxon>
        <taxon>Poeae</taxon>
        <taxon>Poeae Chloroplast Group 1 (Aveneae type)</taxon>
        <taxon>Aveninae</taxon>
        <taxon>Avena</taxon>
    </lineage>
</organism>
<keyword evidence="2" id="KW-1185">Reference proteome</keyword>
<name>A0ACD6AM87_AVESA</name>